<gene>
    <name evidence="2" type="ORF">A3F55_00935</name>
</gene>
<organism evidence="2 3">
    <name type="scientific">Candidatus Adlerbacteria bacterium RIFCSPHIGHO2_12_FULL_53_18</name>
    <dbReference type="NCBI Taxonomy" id="1797242"/>
    <lineage>
        <taxon>Bacteria</taxon>
        <taxon>Candidatus Adleribacteriota</taxon>
    </lineage>
</organism>
<sequence length="62" mass="7071">MDHLLPNGGCDMLRYPEIERAELRRKIKRENNLIVGLVLAILVLAGPLQLLVLYLMKLLGME</sequence>
<protein>
    <submittedName>
        <fullName evidence="2">Uncharacterized protein</fullName>
    </submittedName>
</protein>
<name>A0A1F4XSD0_9BACT</name>
<proteinExistence type="predicted"/>
<evidence type="ECO:0000313" key="2">
    <source>
        <dbReference type="EMBL" id="OGC84600.1"/>
    </source>
</evidence>
<evidence type="ECO:0000256" key="1">
    <source>
        <dbReference type="SAM" id="Phobius"/>
    </source>
</evidence>
<evidence type="ECO:0000313" key="3">
    <source>
        <dbReference type="Proteomes" id="UP000178091"/>
    </source>
</evidence>
<comment type="caution">
    <text evidence="2">The sequence shown here is derived from an EMBL/GenBank/DDBJ whole genome shotgun (WGS) entry which is preliminary data.</text>
</comment>
<keyword evidence="1" id="KW-1133">Transmembrane helix</keyword>
<dbReference type="EMBL" id="MEWW01000013">
    <property type="protein sequence ID" value="OGC84600.1"/>
    <property type="molecule type" value="Genomic_DNA"/>
</dbReference>
<reference evidence="2 3" key="1">
    <citation type="journal article" date="2016" name="Nat. Commun.">
        <title>Thousands of microbial genomes shed light on interconnected biogeochemical processes in an aquifer system.</title>
        <authorList>
            <person name="Anantharaman K."/>
            <person name="Brown C.T."/>
            <person name="Hug L.A."/>
            <person name="Sharon I."/>
            <person name="Castelle C.J."/>
            <person name="Probst A.J."/>
            <person name="Thomas B.C."/>
            <person name="Singh A."/>
            <person name="Wilkins M.J."/>
            <person name="Karaoz U."/>
            <person name="Brodie E.L."/>
            <person name="Williams K.H."/>
            <person name="Hubbard S.S."/>
            <person name="Banfield J.F."/>
        </authorList>
    </citation>
    <scope>NUCLEOTIDE SEQUENCE [LARGE SCALE GENOMIC DNA]</scope>
</reference>
<dbReference type="AlphaFoldDB" id="A0A1F4XSD0"/>
<keyword evidence="1" id="KW-0812">Transmembrane</keyword>
<accession>A0A1F4XSD0</accession>
<feature type="transmembrane region" description="Helical" evidence="1">
    <location>
        <begin position="33"/>
        <end position="56"/>
    </location>
</feature>
<dbReference type="Proteomes" id="UP000178091">
    <property type="component" value="Unassembled WGS sequence"/>
</dbReference>
<keyword evidence="1" id="KW-0472">Membrane</keyword>